<dbReference type="EMBL" id="AP013058">
    <property type="protein sequence ID" value="BAN24619.1"/>
    <property type="molecule type" value="Genomic_DNA"/>
</dbReference>
<dbReference type="PATRIC" id="fig|758793.3.peg.2872"/>
<gene>
    <name evidence="1" type="ORF">BRPE64_ACDS28650</name>
</gene>
<evidence type="ECO:0000313" key="2">
    <source>
        <dbReference type="Proteomes" id="UP000013966"/>
    </source>
</evidence>
<keyword evidence="2" id="KW-1185">Reference proteome</keyword>
<accession>R4WJN4</accession>
<dbReference type="HOGENOM" id="CLU_216246_0_0_4"/>
<evidence type="ECO:0000313" key="1">
    <source>
        <dbReference type="EMBL" id="BAN24619.1"/>
    </source>
</evidence>
<reference evidence="1 2" key="1">
    <citation type="journal article" date="2013" name="Genome Announc.">
        <title>Complete Genome Sequence of Burkholderia sp. Strain RPE64, Bacterial Symbiont of the Bean Bug Riptortus pedestris.</title>
        <authorList>
            <person name="Shibata T.F."/>
            <person name="Maeda T."/>
            <person name="Nikoh N."/>
            <person name="Yamaguchi K."/>
            <person name="Oshima K."/>
            <person name="Hattori M."/>
            <person name="Nishiyama T."/>
            <person name="Hasebe M."/>
            <person name="Fukatsu T."/>
            <person name="Kikuchi Y."/>
            <person name="Shigenobu S."/>
        </authorList>
    </citation>
    <scope>NUCLEOTIDE SEQUENCE [LARGE SCALE GENOMIC DNA]</scope>
</reference>
<name>R4WJN4_9BURK</name>
<sequence>MPRLSSRSLSPVDDHAGCIVMHLASPSGQPFLAAAIRTARKCRVVKLI</sequence>
<proteinExistence type="predicted"/>
<reference evidence="1 2" key="2">
    <citation type="journal article" date="2018" name="Int. J. Syst. Evol. Microbiol.">
        <title>Burkholderia insecticola sp. nov., a gut symbiotic bacterium of the bean bug Riptortus pedestris.</title>
        <authorList>
            <person name="Takeshita K."/>
            <person name="Tamaki H."/>
            <person name="Ohbayashi T."/>
            <person name="Meng X.-Y."/>
            <person name="Sone T."/>
            <person name="Mitani Y."/>
            <person name="Peeters C."/>
            <person name="Kikuchi Y."/>
            <person name="Vandamme P."/>
        </authorList>
    </citation>
    <scope>NUCLEOTIDE SEQUENCE [LARGE SCALE GENOMIC DNA]</scope>
    <source>
        <strain evidence="1">RPE64</strain>
    </source>
</reference>
<dbReference type="AlphaFoldDB" id="R4WJN4"/>
<protein>
    <submittedName>
        <fullName evidence="1">Uncharacterized protein</fullName>
    </submittedName>
</protein>
<organism evidence="1 2">
    <name type="scientific">Caballeronia insecticola</name>
    <dbReference type="NCBI Taxonomy" id="758793"/>
    <lineage>
        <taxon>Bacteria</taxon>
        <taxon>Pseudomonadati</taxon>
        <taxon>Pseudomonadota</taxon>
        <taxon>Betaproteobacteria</taxon>
        <taxon>Burkholderiales</taxon>
        <taxon>Burkholderiaceae</taxon>
        <taxon>Caballeronia</taxon>
    </lineage>
</organism>
<dbReference type="KEGG" id="buo:BRPE64_ACDS28650"/>
<dbReference type="Proteomes" id="UP000013966">
    <property type="component" value="Chromosome 1"/>
</dbReference>